<dbReference type="Proteomes" id="UP000824988">
    <property type="component" value="Chromosome"/>
</dbReference>
<dbReference type="EMBL" id="AP019782">
    <property type="protein sequence ID" value="BBL71542.1"/>
    <property type="molecule type" value="Genomic_DNA"/>
</dbReference>
<reference evidence="2" key="1">
    <citation type="submission" date="2019-06" db="EMBL/GenBank/DDBJ databases">
        <title>Complete genome sequence of Methylogaea oryzae strain JCM16910.</title>
        <authorList>
            <person name="Asakawa S."/>
        </authorList>
    </citation>
    <scope>NUCLEOTIDE SEQUENCE</scope>
    <source>
        <strain evidence="2">E10</strain>
    </source>
</reference>
<dbReference type="KEGG" id="moz:MoryE10_21480"/>
<evidence type="ECO:0000313" key="2">
    <source>
        <dbReference type="EMBL" id="BBL71542.1"/>
    </source>
</evidence>
<name>A0A8D4VPX0_9GAMM</name>
<protein>
    <recommendedName>
        <fullName evidence="4">TnsE C-terminal domain-containing protein</fullName>
    </recommendedName>
</protein>
<evidence type="ECO:0008006" key="4">
    <source>
        <dbReference type="Google" id="ProtNLM"/>
    </source>
</evidence>
<dbReference type="RefSeq" id="WP_054772941.1">
    <property type="nucleotide sequence ID" value="NZ_AP019782.1"/>
</dbReference>
<feature type="compositionally biased region" description="Basic and acidic residues" evidence="1">
    <location>
        <begin position="297"/>
        <end position="314"/>
    </location>
</feature>
<dbReference type="AlphaFoldDB" id="A0A8D4VPX0"/>
<feature type="region of interest" description="Disordered" evidence="1">
    <location>
        <begin position="375"/>
        <end position="394"/>
    </location>
</feature>
<proteinExistence type="predicted"/>
<organism evidence="2 3">
    <name type="scientific">Methylogaea oryzae</name>
    <dbReference type="NCBI Taxonomy" id="1295382"/>
    <lineage>
        <taxon>Bacteria</taxon>
        <taxon>Pseudomonadati</taxon>
        <taxon>Pseudomonadota</taxon>
        <taxon>Gammaproteobacteria</taxon>
        <taxon>Methylococcales</taxon>
        <taxon>Methylococcaceae</taxon>
        <taxon>Methylogaea</taxon>
    </lineage>
</organism>
<sequence length="599" mass="67655">MAVPFNRELKRVSKAARLQDHLPEGNRNWMAWWYCGIYKNRVADSQPHVLVAFREWSSGALSDEVSHRRVPLTALGQIRLGTIWREGVCHSEAIYDTARFSLDFTPGAWRLTSFDEAAKQGHAAPPYPHSLYPLKYRGDKNWLIAFELLTGGTLVVPCIEFFSRCYGRSEELKRILTTYEWHGEDQAYTSRLYAPLGESEEPGKWKVKLKRRLVNGDVVFLAHAKYDSYTEQIAKDIYGQLESQYDPNNKAPTFIRVAPWFQGPAELKVNGIWFNDRRSFLALQVLGCSDPKGAPLQRDRENTNKADQPAREEGLGEAWAGAPVRRSVKTPEIVDLTGDEEPDHGAAMVEIQDPDFEVLGEPRTVIDVRRDRAKDAAGARSKGSHATSFSSGEPYGSEKGVGYASIHARPVMDSNGILQDMWNAMQFLSKNRPGLILSAEWFTFADGFNTDDKPKLIRLRPFDDKTIVKGDIRTWPYLDVITRQELRGVLVTRLMTCGKAVYIVEIQRRVRKTKTVEGEIKDDEESFKGLVFTLNKPEVFETWLISFLRDIRAVKGIVQRIVANCPGKAAAFKHVPANNERVPCEAAVLNALEKVGVQV</sequence>
<keyword evidence="3" id="KW-1185">Reference proteome</keyword>
<accession>A0A8D4VPX0</accession>
<evidence type="ECO:0000256" key="1">
    <source>
        <dbReference type="SAM" id="MobiDB-lite"/>
    </source>
</evidence>
<feature type="region of interest" description="Disordered" evidence="1">
    <location>
        <begin position="291"/>
        <end position="314"/>
    </location>
</feature>
<evidence type="ECO:0000313" key="3">
    <source>
        <dbReference type="Proteomes" id="UP000824988"/>
    </source>
</evidence>
<gene>
    <name evidence="2" type="ORF">MoryE10_21480</name>
</gene>